<evidence type="ECO:0000313" key="2">
    <source>
        <dbReference type="Proteomes" id="UP001321486"/>
    </source>
</evidence>
<name>A0ABN6Y504_9MICO</name>
<dbReference type="RefSeq" id="WP_286347252.1">
    <property type="nucleotide sequence ID" value="NZ_AP027733.1"/>
</dbReference>
<dbReference type="EMBL" id="AP027733">
    <property type="protein sequence ID" value="BDZ52394.1"/>
    <property type="molecule type" value="Genomic_DNA"/>
</dbReference>
<evidence type="ECO:0000313" key="1">
    <source>
        <dbReference type="EMBL" id="BDZ52394.1"/>
    </source>
</evidence>
<gene>
    <name evidence="1" type="ORF">GCM10025867_46350</name>
</gene>
<reference evidence="2" key="1">
    <citation type="journal article" date="2019" name="Int. J. Syst. Evol. Microbiol.">
        <title>The Global Catalogue of Microorganisms (GCM) 10K type strain sequencing project: providing services to taxonomists for standard genome sequencing and annotation.</title>
        <authorList>
            <consortium name="The Broad Institute Genomics Platform"/>
            <consortium name="The Broad Institute Genome Sequencing Center for Infectious Disease"/>
            <person name="Wu L."/>
            <person name="Ma J."/>
        </authorList>
    </citation>
    <scope>NUCLEOTIDE SEQUENCE [LARGE SCALE GENOMIC DNA]</scope>
    <source>
        <strain evidence="2">NBRC 108728</strain>
    </source>
</reference>
<dbReference type="Proteomes" id="UP001321486">
    <property type="component" value="Plasmid pNBRC108728a"/>
</dbReference>
<keyword evidence="2" id="KW-1185">Reference proteome</keyword>
<sequence>MPAATTPATKVITRDNVAPGDTIHERCLTIVNGETVSVLQPLRVTFVDGEMICGKFKGDRKERLIFNPVFDA</sequence>
<geneLocation type="plasmid" evidence="1 2">
    <name>pNBRC108728a</name>
</geneLocation>
<protein>
    <submittedName>
        <fullName evidence="1">Uncharacterized protein</fullName>
    </submittedName>
</protein>
<accession>A0ABN6Y504</accession>
<organism evidence="1 2">
    <name type="scientific">Frondihabitans sucicola</name>
    <dbReference type="NCBI Taxonomy" id="1268041"/>
    <lineage>
        <taxon>Bacteria</taxon>
        <taxon>Bacillati</taxon>
        <taxon>Actinomycetota</taxon>
        <taxon>Actinomycetes</taxon>
        <taxon>Micrococcales</taxon>
        <taxon>Microbacteriaceae</taxon>
        <taxon>Frondihabitans</taxon>
    </lineage>
</organism>
<proteinExistence type="predicted"/>
<keyword evidence="1" id="KW-0614">Plasmid</keyword>